<keyword evidence="1" id="KW-0812">Transmembrane</keyword>
<evidence type="ECO:0000256" key="1">
    <source>
        <dbReference type="SAM" id="Phobius"/>
    </source>
</evidence>
<dbReference type="EMBL" id="DXCX01000122">
    <property type="protein sequence ID" value="HIY74514.1"/>
    <property type="molecule type" value="Genomic_DNA"/>
</dbReference>
<dbReference type="Proteomes" id="UP000886824">
    <property type="component" value="Unassembled WGS sequence"/>
</dbReference>
<organism evidence="2 3">
    <name type="scientific">Candidatus Intestinimonas merdavium</name>
    <dbReference type="NCBI Taxonomy" id="2838622"/>
    <lineage>
        <taxon>Bacteria</taxon>
        <taxon>Bacillati</taxon>
        <taxon>Bacillota</taxon>
        <taxon>Clostridia</taxon>
        <taxon>Eubacteriales</taxon>
        <taxon>Intestinimonas</taxon>
    </lineage>
</organism>
<sequence>MAREVLGDYLAAVGAQVRWRRARKPLLRELSDHIADQAADYRAQGLEGEAALTRAVDEMGDPEEVGRALDRLHRPQNRWGIALAALLLAIAGVFFQFMAYETTGPGMIELYPRQFLWVPISFALLCAVWFSDCTLLLRRWWAVGLTAAAILWAIYSTNGTHRPTALYVSLLLPVLYAALLCRLRGRGSFTVLLCGLAAWVLPLPALLVPSSSAYLLSGATMLLTLSAAAGLGWFSGRRNHLLLSWVPSLFCLAALFSQSHLFLKRMAAFLHPELDLNGSGYLYYHLRHGLDAIFFDNVLNSTDLMLAFLAWRAGRWVFPLAAALLVLAALLLLRRVGRLHSRSGKLLALSALLPLLLQGGLYLLFDMGYSPLAPLSLPFLSHGIGYLLVDSLLAGILLSVFRMDALLRDKMAGTTFHPLPDQLVLPLGKGKLLIQYHKTP</sequence>
<feature type="transmembrane region" description="Helical" evidence="1">
    <location>
        <begin position="377"/>
        <end position="401"/>
    </location>
</feature>
<keyword evidence="1" id="KW-1133">Transmembrane helix</keyword>
<dbReference type="NCBIfam" id="NF038403">
    <property type="entry name" value="perm_prefix_1"/>
    <property type="match status" value="1"/>
</dbReference>
<feature type="transmembrane region" description="Helical" evidence="1">
    <location>
        <begin position="79"/>
        <end position="100"/>
    </location>
</feature>
<feature type="transmembrane region" description="Helical" evidence="1">
    <location>
        <begin position="241"/>
        <end position="263"/>
    </location>
</feature>
<feature type="transmembrane region" description="Helical" evidence="1">
    <location>
        <begin position="164"/>
        <end position="181"/>
    </location>
</feature>
<reference evidence="2" key="2">
    <citation type="submission" date="2021-04" db="EMBL/GenBank/DDBJ databases">
        <authorList>
            <person name="Gilroy R."/>
        </authorList>
    </citation>
    <scope>NUCLEOTIDE SEQUENCE</scope>
    <source>
        <strain evidence="2">CHK33-7979</strain>
    </source>
</reference>
<comment type="caution">
    <text evidence="2">The sequence shown here is derived from an EMBL/GenBank/DDBJ whole genome shotgun (WGS) entry which is preliminary data.</text>
</comment>
<feature type="transmembrane region" description="Helical" evidence="1">
    <location>
        <begin position="115"/>
        <end position="133"/>
    </location>
</feature>
<feature type="transmembrane region" description="Helical" evidence="1">
    <location>
        <begin position="346"/>
        <end position="365"/>
    </location>
</feature>
<evidence type="ECO:0000313" key="2">
    <source>
        <dbReference type="EMBL" id="HIY74514.1"/>
    </source>
</evidence>
<reference evidence="2" key="1">
    <citation type="journal article" date="2021" name="PeerJ">
        <title>Extensive microbial diversity within the chicken gut microbiome revealed by metagenomics and culture.</title>
        <authorList>
            <person name="Gilroy R."/>
            <person name="Ravi A."/>
            <person name="Getino M."/>
            <person name="Pursley I."/>
            <person name="Horton D.L."/>
            <person name="Alikhan N.F."/>
            <person name="Baker D."/>
            <person name="Gharbi K."/>
            <person name="Hall N."/>
            <person name="Watson M."/>
            <person name="Adriaenssens E.M."/>
            <person name="Foster-Nyarko E."/>
            <person name="Jarju S."/>
            <person name="Secka A."/>
            <person name="Antonio M."/>
            <person name="Oren A."/>
            <person name="Chaudhuri R.R."/>
            <person name="La Ragione R."/>
            <person name="Hildebrand F."/>
            <person name="Pallen M.J."/>
        </authorList>
    </citation>
    <scope>NUCLEOTIDE SEQUENCE</scope>
    <source>
        <strain evidence="2">CHK33-7979</strain>
    </source>
</reference>
<feature type="transmembrane region" description="Helical" evidence="1">
    <location>
        <begin position="316"/>
        <end position="334"/>
    </location>
</feature>
<feature type="transmembrane region" description="Helical" evidence="1">
    <location>
        <begin position="188"/>
        <end position="207"/>
    </location>
</feature>
<feature type="transmembrane region" description="Helical" evidence="1">
    <location>
        <begin position="213"/>
        <end position="234"/>
    </location>
</feature>
<proteinExistence type="predicted"/>
<evidence type="ECO:0000313" key="3">
    <source>
        <dbReference type="Proteomes" id="UP000886824"/>
    </source>
</evidence>
<accession>A0A9D1Z5U2</accession>
<protein>
    <submittedName>
        <fullName evidence="2">Uncharacterized protein</fullName>
    </submittedName>
</protein>
<gene>
    <name evidence="2" type="ORF">H9826_11205</name>
</gene>
<keyword evidence="1" id="KW-0472">Membrane</keyword>
<dbReference type="AlphaFoldDB" id="A0A9D1Z5U2"/>
<feature type="transmembrane region" description="Helical" evidence="1">
    <location>
        <begin position="140"/>
        <end position="158"/>
    </location>
</feature>
<dbReference type="InterPro" id="IPR047928">
    <property type="entry name" value="Perm_prefix_1"/>
</dbReference>
<name>A0A9D1Z5U2_9FIRM</name>